<dbReference type="GO" id="GO:0006417">
    <property type="term" value="P:regulation of translation"/>
    <property type="evidence" value="ECO:0007669"/>
    <property type="project" value="TreeGrafter"/>
</dbReference>
<dbReference type="AlphaFoldDB" id="A0A848HTL9"/>
<name>A0A848HTL9_9BURK</name>
<dbReference type="PANTHER" id="PTHR37461:SF1">
    <property type="entry name" value="ANTI-SIGMA-K FACTOR RSKA"/>
    <property type="match status" value="1"/>
</dbReference>
<protein>
    <recommendedName>
        <fullName evidence="1">Anti-sigma K factor RskA C-terminal domain-containing protein</fullName>
    </recommendedName>
</protein>
<dbReference type="GO" id="GO:0005886">
    <property type="term" value="C:plasma membrane"/>
    <property type="evidence" value="ECO:0007669"/>
    <property type="project" value="InterPro"/>
</dbReference>
<accession>A0A848HTL9</accession>
<proteinExistence type="predicted"/>
<dbReference type="EMBL" id="JABBGG010000007">
    <property type="protein sequence ID" value="NML62028.1"/>
    <property type="molecule type" value="Genomic_DNA"/>
</dbReference>
<comment type="caution">
    <text evidence="2">The sequence shown here is derived from an EMBL/GenBank/DDBJ whole genome shotgun (WGS) entry which is preliminary data.</text>
</comment>
<reference evidence="2 3" key="1">
    <citation type="submission" date="2020-04" db="EMBL/GenBank/DDBJ databases">
        <title>Massilia sp. RP-1-19 isolated from soil.</title>
        <authorList>
            <person name="Dahal R.H."/>
        </authorList>
    </citation>
    <scope>NUCLEOTIDE SEQUENCE [LARGE SCALE GENOMIC DNA]</scope>
    <source>
        <strain evidence="2 3">RP-1-19</strain>
    </source>
</reference>
<keyword evidence="3" id="KW-1185">Reference proteome</keyword>
<feature type="domain" description="Anti-sigma K factor RskA C-terminal" evidence="1">
    <location>
        <begin position="102"/>
        <end position="224"/>
    </location>
</feature>
<evidence type="ECO:0000313" key="2">
    <source>
        <dbReference type="EMBL" id="NML62028.1"/>
    </source>
</evidence>
<evidence type="ECO:0000259" key="1">
    <source>
        <dbReference type="Pfam" id="PF10099"/>
    </source>
</evidence>
<gene>
    <name evidence="2" type="ORF">HHL21_13270</name>
</gene>
<dbReference type="RefSeq" id="WP_169466588.1">
    <property type="nucleotide sequence ID" value="NZ_JABBGG010000007.1"/>
</dbReference>
<dbReference type="InterPro" id="IPR051474">
    <property type="entry name" value="Anti-sigma-K/W_factor"/>
</dbReference>
<evidence type="ECO:0000313" key="3">
    <source>
        <dbReference type="Proteomes" id="UP000583752"/>
    </source>
</evidence>
<dbReference type="Pfam" id="PF10099">
    <property type="entry name" value="RskA_C"/>
    <property type="match status" value="1"/>
</dbReference>
<sequence length="233" mass="25655">MNIRDNLPLREKLAAEYVLGTLKGHARRRFEGWMHNDAALRRTTAEWQDRLMPMAELSGAVNPRPQVWRGIERRLNLKAERRSWQVWGDEAAGFWRSLGLASSAFAAVLLFVLATRTLDAPVIDHVATLTDAQAQTALLVTADTRRKRLGVRVMDNVAVASDKVLQLWAIPKQGAPRSLGVLPKHGSVELALTDRAIGSDVVMLAISLEPQGGSPDPNGPTGPVLYKGAWVRM</sequence>
<dbReference type="PANTHER" id="PTHR37461">
    <property type="entry name" value="ANTI-SIGMA-K FACTOR RSKA"/>
    <property type="match status" value="1"/>
</dbReference>
<organism evidence="2 3">
    <name type="scientific">Massilia polaris</name>
    <dbReference type="NCBI Taxonomy" id="2728846"/>
    <lineage>
        <taxon>Bacteria</taxon>
        <taxon>Pseudomonadati</taxon>
        <taxon>Pseudomonadota</taxon>
        <taxon>Betaproteobacteria</taxon>
        <taxon>Burkholderiales</taxon>
        <taxon>Oxalobacteraceae</taxon>
        <taxon>Telluria group</taxon>
        <taxon>Massilia</taxon>
    </lineage>
</organism>
<dbReference type="InterPro" id="IPR018764">
    <property type="entry name" value="RskA_C"/>
</dbReference>
<dbReference type="GO" id="GO:0016989">
    <property type="term" value="F:sigma factor antagonist activity"/>
    <property type="evidence" value="ECO:0007669"/>
    <property type="project" value="TreeGrafter"/>
</dbReference>
<dbReference type="Proteomes" id="UP000583752">
    <property type="component" value="Unassembled WGS sequence"/>
</dbReference>